<dbReference type="EMBL" id="AP018558">
    <property type="protein sequence ID" value="BBD78279.1"/>
    <property type="molecule type" value="Genomic_DNA"/>
</dbReference>
<dbReference type="Gene3D" id="3.30.70.120">
    <property type="match status" value="1"/>
</dbReference>
<dbReference type="AlphaFoldDB" id="A0A2Z6E101"/>
<reference evidence="2 3" key="1">
    <citation type="submission" date="2018-04" db="EMBL/GenBank/DDBJ databases">
        <title>Complete genome sequence of Hydrogenophilus thermoluteolus TH-1.</title>
        <authorList>
            <person name="Arai H."/>
        </authorList>
    </citation>
    <scope>NUCLEOTIDE SEQUENCE [LARGE SCALE GENOMIC DNA]</scope>
    <source>
        <strain evidence="2 3">TH-1</strain>
    </source>
</reference>
<dbReference type="Pfam" id="PF03091">
    <property type="entry name" value="CutA1"/>
    <property type="match status" value="1"/>
</dbReference>
<dbReference type="GO" id="GO:0010038">
    <property type="term" value="P:response to metal ion"/>
    <property type="evidence" value="ECO:0007669"/>
    <property type="project" value="InterPro"/>
</dbReference>
<dbReference type="GO" id="GO:0005507">
    <property type="term" value="F:copper ion binding"/>
    <property type="evidence" value="ECO:0007669"/>
    <property type="project" value="TreeGrafter"/>
</dbReference>
<comment type="similarity">
    <text evidence="1">Belongs to the CutA family.</text>
</comment>
<gene>
    <name evidence="2" type="ORF">HPTL_2025</name>
</gene>
<dbReference type="InterPro" id="IPR004323">
    <property type="entry name" value="Ion_tolerance_CutA"/>
</dbReference>
<organism evidence="2 3">
    <name type="scientific">Hydrogenophilus thermoluteolus</name>
    <name type="common">Pseudomonas hydrogenothermophila</name>
    <dbReference type="NCBI Taxonomy" id="297"/>
    <lineage>
        <taxon>Bacteria</taxon>
        <taxon>Pseudomonadati</taxon>
        <taxon>Pseudomonadota</taxon>
        <taxon>Hydrogenophilia</taxon>
        <taxon>Hydrogenophilales</taxon>
        <taxon>Hydrogenophilaceae</taxon>
        <taxon>Hydrogenophilus</taxon>
    </lineage>
</organism>
<evidence type="ECO:0000313" key="2">
    <source>
        <dbReference type="EMBL" id="BBD78279.1"/>
    </source>
</evidence>
<dbReference type="SUPFAM" id="SSF54913">
    <property type="entry name" value="GlnB-like"/>
    <property type="match status" value="1"/>
</dbReference>
<name>A0A2Z6E101_HYDTE</name>
<dbReference type="RefSeq" id="WP_119335919.1">
    <property type="nucleotide sequence ID" value="NZ_AP018558.1"/>
</dbReference>
<evidence type="ECO:0000256" key="1">
    <source>
        <dbReference type="ARBA" id="ARBA00010169"/>
    </source>
</evidence>
<protein>
    <submittedName>
        <fullName evidence="2">Cation tolerance protein CutA</fullName>
    </submittedName>
</protein>
<evidence type="ECO:0000313" key="3">
    <source>
        <dbReference type="Proteomes" id="UP000262004"/>
    </source>
</evidence>
<accession>A0A2Z6E101</accession>
<proteinExistence type="inferred from homology"/>
<sequence length="118" mass="12771">MREAADAPQPTATDARVVLVTAPDEATALTLARTLVDESLAACCSLIPGIRSVYRWQGERCEEAEWLLVIKTTAPALARLTQRVIELHSYEVPEVVALPIVGGAEPYLEWVAQSVIAS</sequence>
<keyword evidence="3" id="KW-1185">Reference proteome</keyword>
<dbReference type="PANTHER" id="PTHR23419">
    <property type="entry name" value="DIVALENT CATION TOLERANCE CUTA-RELATED"/>
    <property type="match status" value="1"/>
</dbReference>
<dbReference type="PANTHER" id="PTHR23419:SF8">
    <property type="entry name" value="FI09726P"/>
    <property type="match status" value="1"/>
</dbReference>
<dbReference type="KEGG" id="htl:HPTL_2025"/>
<dbReference type="InterPro" id="IPR011322">
    <property type="entry name" value="N-reg_PII-like_a/b"/>
</dbReference>
<dbReference type="OrthoDB" id="5297811at2"/>
<dbReference type="Proteomes" id="UP000262004">
    <property type="component" value="Chromosome"/>
</dbReference>
<dbReference type="InterPro" id="IPR015867">
    <property type="entry name" value="N-reg_PII/ATP_PRibTrfase_C"/>
</dbReference>